<sequence>LTVGEEIAEELTVVNLYSSESWQKTVSIVYRNAEMLQKQLLYHNVTWSYALQKSLSNPRKA</sequence>
<reference evidence="1" key="1">
    <citation type="submission" date="2021-06" db="EMBL/GenBank/DDBJ databases">
        <authorList>
            <person name="Kallberg Y."/>
            <person name="Tangrot J."/>
            <person name="Rosling A."/>
        </authorList>
    </citation>
    <scope>NUCLEOTIDE SEQUENCE</scope>
    <source>
        <strain evidence="1">MT106</strain>
    </source>
</reference>
<keyword evidence="2" id="KW-1185">Reference proteome</keyword>
<proteinExistence type="predicted"/>
<dbReference type="EMBL" id="CAJVPL010007812">
    <property type="protein sequence ID" value="CAG8671482.1"/>
    <property type="molecule type" value="Genomic_DNA"/>
</dbReference>
<name>A0A9N9HFH2_9GLOM</name>
<feature type="non-terminal residue" evidence="1">
    <location>
        <position position="1"/>
    </location>
</feature>
<evidence type="ECO:0000313" key="1">
    <source>
        <dbReference type="EMBL" id="CAG8671482.1"/>
    </source>
</evidence>
<accession>A0A9N9HFH2</accession>
<comment type="caution">
    <text evidence="1">The sequence shown here is derived from an EMBL/GenBank/DDBJ whole genome shotgun (WGS) entry which is preliminary data.</text>
</comment>
<evidence type="ECO:0000313" key="2">
    <source>
        <dbReference type="Proteomes" id="UP000789831"/>
    </source>
</evidence>
<gene>
    <name evidence="1" type="ORF">AGERDE_LOCUS12277</name>
</gene>
<dbReference type="Proteomes" id="UP000789831">
    <property type="component" value="Unassembled WGS sequence"/>
</dbReference>
<dbReference type="AlphaFoldDB" id="A0A9N9HFH2"/>
<protein>
    <submittedName>
        <fullName evidence="1">4486_t:CDS:1</fullName>
    </submittedName>
</protein>
<organism evidence="1 2">
    <name type="scientific">Ambispora gerdemannii</name>
    <dbReference type="NCBI Taxonomy" id="144530"/>
    <lineage>
        <taxon>Eukaryota</taxon>
        <taxon>Fungi</taxon>
        <taxon>Fungi incertae sedis</taxon>
        <taxon>Mucoromycota</taxon>
        <taxon>Glomeromycotina</taxon>
        <taxon>Glomeromycetes</taxon>
        <taxon>Archaeosporales</taxon>
        <taxon>Ambisporaceae</taxon>
        <taxon>Ambispora</taxon>
    </lineage>
</organism>